<organism evidence="1 2">
    <name type="scientific">Entomospira culicis</name>
    <dbReference type="NCBI Taxonomy" id="2719989"/>
    <lineage>
        <taxon>Bacteria</taxon>
        <taxon>Pseudomonadati</taxon>
        <taxon>Spirochaetota</taxon>
        <taxon>Spirochaetia</taxon>
        <taxon>Spirochaetales</taxon>
        <taxon>Spirochaetaceae</taxon>
        <taxon>Entomospira</taxon>
    </lineage>
</organism>
<dbReference type="AlphaFoldDB" id="A0A968GDW5"/>
<dbReference type="Proteomes" id="UP000778951">
    <property type="component" value="Unassembled WGS sequence"/>
</dbReference>
<protein>
    <submittedName>
        <fullName evidence="1">Uncharacterized protein</fullName>
    </submittedName>
</protein>
<reference evidence="1" key="1">
    <citation type="submission" date="2020-03" db="EMBL/GenBank/DDBJ databases">
        <title>Spirochaetal bacteria isolated from arthropods constitute a novel genus Entomospira genus novum within the order Spirochaetales.</title>
        <authorList>
            <person name="Grana-Miraglia L."/>
            <person name="Sikutova S."/>
            <person name="Fingerle V."/>
            <person name="Sing A."/>
            <person name="Castillo-Ramirez S."/>
            <person name="Margos G."/>
            <person name="Rudolf I."/>
        </authorList>
    </citation>
    <scope>NUCLEOTIDE SEQUENCE</scope>
    <source>
        <strain evidence="1">BR149</strain>
    </source>
</reference>
<name>A0A968GDW5_9SPIO</name>
<evidence type="ECO:0000313" key="2">
    <source>
        <dbReference type="Proteomes" id="UP000778951"/>
    </source>
</evidence>
<gene>
    <name evidence="1" type="ORF">HCT48_01015</name>
</gene>
<dbReference type="EMBL" id="JAATLM010000001">
    <property type="protein sequence ID" value="NIZ68801.1"/>
    <property type="molecule type" value="Genomic_DNA"/>
</dbReference>
<evidence type="ECO:0000313" key="1">
    <source>
        <dbReference type="EMBL" id="NIZ68801.1"/>
    </source>
</evidence>
<dbReference type="PROSITE" id="PS51257">
    <property type="entry name" value="PROKAR_LIPOPROTEIN"/>
    <property type="match status" value="1"/>
</dbReference>
<proteinExistence type="predicted"/>
<dbReference type="RefSeq" id="WP_167694918.1">
    <property type="nucleotide sequence ID" value="NZ_JAATLM010000001.1"/>
</dbReference>
<accession>A0A968GDW5</accession>
<comment type="caution">
    <text evidence="1">The sequence shown here is derived from an EMBL/GenBank/DDBJ whole genome shotgun (WGS) entry which is preliminary data.</text>
</comment>
<sequence length="239" mass="27493">MNSGVKMKTFVRLVTWVAILALLIGSCTTDAKVKRSDINTMKLFMDPMPWSSTFPDRVYYRQKIRELEAMASVRNLDVVFLQSHTHDSYRSMRNTPFVEADTYYVHTHGQAEHRVVFRMARVVVGFSAQEILAIVEQVHPTGLAIDTSSAPAYFKNLAKPRIFTEELPSLHLYANHVVVRDANTGEPILSPNGKLQYSSVNNLRRENQKAGIMRYLVENNTFNLEEKRPIFIEYTWGEY</sequence>
<keyword evidence="2" id="KW-1185">Reference proteome</keyword>